<dbReference type="GO" id="GO:0003978">
    <property type="term" value="F:UDP-glucose 4-epimerase activity"/>
    <property type="evidence" value="ECO:0007669"/>
    <property type="project" value="UniProtKB-EC"/>
</dbReference>
<accession>A0A6J4MFF7</accession>
<reference evidence="2" key="1">
    <citation type="submission" date="2020-02" db="EMBL/GenBank/DDBJ databases">
        <authorList>
            <person name="Meier V. D."/>
        </authorList>
    </citation>
    <scope>NUCLEOTIDE SEQUENCE</scope>
    <source>
        <strain evidence="2">AVDCRST_MAG40</strain>
    </source>
</reference>
<dbReference type="InterPro" id="IPR001509">
    <property type="entry name" value="Epimerase_deHydtase"/>
</dbReference>
<feature type="domain" description="NAD-dependent epimerase/dehydratase" evidence="1">
    <location>
        <begin position="11"/>
        <end position="248"/>
    </location>
</feature>
<name>A0A6J4MFF7_9BACT</name>
<dbReference type="Gene3D" id="3.40.50.720">
    <property type="entry name" value="NAD(P)-binding Rossmann-like Domain"/>
    <property type="match status" value="1"/>
</dbReference>
<keyword evidence="2" id="KW-0413">Isomerase</keyword>
<dbReference type="Pfam" id="PF01370">
    <property type="entry name" value="Epimerase"/>
    <property type="match status" value="1"/>
</dbReference>
<organism evidence="2">
    <name type="scientific">uncultured Gemmatimonadaceae bacterium</name>
    <dbReference type="NCBI Taxonomy" id="246130"/>
    <lineage>
        <taxon>Bacteria</taxon>
        <taxon>Pseudomonadati</taxon>
        <taxon>Gemmatimonadota</taxon>
        <taxon>Gemmatimonadia</taxon>
        <taxon>Gemmatimonadales</taxon>
        <taxon>Gemmatimonadaceae</taxon>
        <taxon>environmental samples</taxon>
    </lineage>
</organism>
<dbReference type="Gene3D" id="3.90.25.10">
    <property type="entry name" value="UDP-galactose 4-epimerase, domain 1"/>
    <property type="match status" value="1"/>
</dbReference>
<protein>
    <submittedName>
        <fullName evidence="2">UDP-glucose 4-epimerase</fullName>
        <ecNumber evidence="2">5.1.3.2</ecNumber>
    </submittedName>
</protein>
<dbReference type="SUPFAM" id="SSF51735">
    <property type="entry name" value="NAD(P)-binding Rossmann-fold domains"/>
    <property type="match status" value="1"/>
</dbReference>
<dbReference type="InterPro" id="IPR036291">
    <property type="entry name" value="NAD(P)-bd_dom_sf"/>
</dbReference>
<gene>
    <name evidence="2" type="ORF">AVDCRST_MAG40-3282</name>
</gene>
<dbReference type="AlphaFoldDB" id="A0A6J4MFF7"/>
<dbReference type="EMBL" id="CADCTX010000902">
    <property type="protein sequence ID" value="CAA9357912.1"/>
    <property type="molecule type" value="Genomic_DNA"/>
</dbReference>
<sequence length="329" mass="34201">MGMGVTRQRYLVTGGAGFIGSHLVHRLVDGGGRVRVVDDLSTGSLANLAGLLDAVDLVEGDLADPAVAAAATAGVDVILHLAALGSVPRSIAEAWRSHDANVNATVRLLEAGRAAGARRIVFSSSSSVYGDTPVLPKVESTEPLPRSPYAAGKLAGEQYVLAYARAGLVEGVALRYFNVFGPRQSPTGQYAAVIPLFMQAALAGTPARVHGDGHQTRDFTYVDNVVDANLRAAHGPAERVSGRVVNVGAGGRTSLRELLRAIEHVSQRPIAVEPHPARGGDVRDSLAGLERAAEVLGYAPTVSLGEGLARTWEWFRASAAAPKADGGAI</sequence>
<evidence type="ECO:0000313" key="2">
    <source>
        <dbReference type="EMBL" id="CAA9357912.1"/>
    </source>
</evidence>
<dbReference type="EC" id="5.1.3.2" evidence="2"/>
<evidence type="ECO:0000259" key="1">
    <source>
        <dbReference type="Pfam" id="PF01370"/>
    </source>
</evidence>
<dbReference type="InterPro" id="IPR050177">
    <property type="entry name" value="Lipid_A_modif_metabolic_enz"/>
</dbReference>
<dbReference type="PANTHER" id="PTHR43245:SF13">
    <property type="entry name" value="UDP-D-APIOSE_UDP-D-XYLOSE SYNTHASE 2"/>
    <property type="match status" value="1"/>
</dbReference>
<dbReference type="PANTHER" id="PTHR43245">
    <property type="entry name" value="BIFUNCTIONAL POLYMYXIN RESISTANCE PROTEIN ARNA"/>
    <property type="match status" value="1"/>
</dbReference>
<proteinExistence type="predicted"/>
<dbReference type="PRINTS" id="PR01713">
    <property type="entry name" value="NUCEPIMERASE"/>
</dbReference>